<feature type="coiled-coil region" evidence="1">
    <location>
        <begin position="762"/>
        <end position="796"/>
    </location>
</feature>
<dbReference type="InterPro" id="IPR012337">
    <property type="entry name" value="RNaseH-like_sf"/>
</dbReference>
<dbReference type="SUPFAM" id="SSF53098">
    <property type="entry name" value="Ribonuclease H-like"/>
    <property type="match status" value="1"/>
</dbReference>
<sequence>MRVATQESQGGIRFKDNDLKIKIQDRRAIHSLSCKGNELFIVDALGDPKGGKITSKGKISTDTKYVVLSPDFKLLDESQVLLRVLRKNNIADKARVETVPDKDYILLPLLTQDPLFSSSSKDSPGDRFKPSGGKKDAKDSGNKDNEVLSTKEPRVNQKKDANVNSTNNINIVSPTANVASIKDIVDNKDIVYGCANDPNMPNLEEINYSDNDEDVGVEANMTNQDSNIPVSPILTTRIHKDHPVEQIIGDIHLALQTKRMTNNVTNYVAKIEAIRLFLAYASFKDFVVYQIDVKSAFLYGKIEEEVYVCQPPGKEMCTEFEKMMHKNIQISSMGELTFFLGLQVTQKDDGIFISQDKYVDEILKKFGLSTVKTASTPMETSKPLLKDENAKDIDVYLYRSMIGSLMYLTSSRFDIMFVVYSCARFQVTPKVSHLHDVKGIFRYLKGQPKLGFWYPKDSPFDLEAYSDSDYAGASLDRKSIIGADYTPNDDWNEVKQLLRMEFRIKRMKKQTERIVSKKEMRDVVISKPDRENCKLTTAIDVNVVVEVVSDEAVYKEMYDSVERAATTAISLDAEQDMGIISKTQFTITLNEPSFIGTSLGSGPSAKRPWGMLLLKLETIKTNKALEIRSLKRRVKKLEKKSSKRTHKLSRLYKIVTLVDVTQGRNDQDMFNTGVLDDEEVVAEKEVSTADPVTTASEVVTTVGVEVSAATTTPTISMDDITLAKVLATLKSENPMSSKDKGKEKMIEPEKPLKKKDQIMIDEEVARNLKARLQAELEEEERLARQKEEEANIALIAEWDDVQAMIDANHKLAKRFQAEEQGELTIKERLKLFVELMNERKKHFTRLRIEEKRRKPPTKAQKRNQMCTYLKNMAGFTHNQLKKEQKLDEKVEAEVDSDQEEAEMKMYMKIISDDEIAIDAIPLATKPPIIVDWKIIKERKISSYHIIRHDGISKRPEEAYERVLWGNLKLMSEADIESEVWRKLKGNKVTVWKLFSSREVHFVWFQNLHIFMLVEKRLSHLNFDYINLLSKKDVVIGLPKLKGTEFLNKTLNAFFKEEGIKHQTSTSRTPEQNGVVERRNSTLVEAARTMMSASKLPLFFWAEAIATACYTETDLL</sequence>
<evidence type="ECO:0000313" key="4">
    <source>
        <dbReference type="EMBL" id="GEY08265.1"/>
    </source>
</evidence>
<dbReference type="InterPro" id="IPR013103">
    <property type="entry name" value="RVT_2"/>
</dbReference>
<accession>A0A699HEF1</accession>
<evidence type="ECO:0000259" key="3">
    <source>
        <dbReference type="PROSITE" id="PS50994"/>
    </source>
</evidence>
<dbReference type="GO" id="GO:0003676">
    <property type="term" value="F:nucleic acid binding"/>
    <property type="evidence" value="ECO:0007669"/>
    <property type="project" value="InterPro"/>
</dbReference>
<feature type="compositionally biased region" description="Basic and acidic residues" evidence="2">
    <location>
        <begin position="123"/>
        <end position="161"/>
    </location>
</feature>
<evidence type="ECO:0000256" key="2">
    <source>
        <dbReference type="SAM" id="MobiDB-lite"/>
    </source>
</evidence>
<dbReference type="InterPro" id="IPR001584">
    <property type="entry name" value="Integrase_cat-core"/>
</dbReference>
<dbReference type="InterPro" id="IPR036397">
    <property type="entry name" value="RNaseH_sf"/>
</dbReference>
<reference evidence="4" key="1">
    <citation type="journal article" date="2019" name="Sci. Rep.">
        <title>Draft genome of Tanacetum cinerariifolium, the natural source of mosquito coil.</title>
        <authorList>
            <person name="Yamashiro T."/>
            <person name="Shiraishi A."/>
            <person name="Satake H."/>
            <person name="Nakayama K."/>
        </authorList>
    </citation>
    <scope>NUCLEOTIDE SEQUENCE</scope>
</reference>
<feature type="domain" description="Integrase catalytic" evidence="3">
    <location>
        <begin position="951"/>
        <end position="1115"/>
    </location>
</feature>
<proteinExistence type="predicted"/>
<feature type="region of interest" description="Disordered" evidence="2">
    <location>
        <begin position="116"/>
        <end position="168"/>
    </location>
</feature>
<comment type="caution">
    <text evidence="4">The sequence shown here is derived from an EMBL/GenBank/DDBJ whole genome shotgun (WGS) entry which is preliminary data.</text>
</comment>
<evidence type="ECO:0000256" key="1">
    <source>
        <dbReference type="SAM" id="Coils"/>
    </source>
</evidence>
<organism evidence="4">
    <name type="scientific">Tanacetum cinerariifolium</name>
    <name type="common">Dalmatian daisy</name>
    <name type="synonym">Chrysanthemum cinerariifolium</name>
    <dbReference type="NCBI Taxonomy" id="118510"/>
    <lineage>
        <taxon>Eukaryota</taxon>
        <taxon>Viridiplantae</taxon>
        <taxon>Streptophyta</taxon>
        <taxon>Embryophyta</taxon>
        <taxon>Tracheophyta</taxon>
        <taxon>Spermatophyta</taxon>
        <taxon>Magnoliopsida</taxon>
        <taxon>eudicotyledons</taxon>
        <taxon>Gunneridae</taxon>
        <taxon>Pentapetalae</taxon>
        <taxon>asterids</taxon>
        <taxon>campanulids</taxon>
        <taxon>Asterales</taxon>
        <taxon>Asteraceae</taxon>
        <taxon>Asteroideae</taxon>
        <taxon>Anthemideae</taxon>
        <taxon>Anthemidinae</taxon>
        <taxon>Tanacetum</taxon>
    </lineage>
</organism>
<name>A0A699HEF1_TANCI</name>
<dbReference type="PROSITE" id="PS50994">
    <property type="entry name" value="INTEGRASE"/>
    <property type="match status" value="1"/>
</dbReference>
<dbReference type="AlphaFoldDB" id="A0A699HEF1"/>
<keyword evidence="1" id="KW-0175">Coiled coil</keyword>
<protein>
    <submittedName>
        <fullName evidence="4">Uncharacterized mitochondrial protein AtMg00810-like</fullName>
    </submittedName>
</protein>
<dbReference type="Pfam" id="PF07727">
    <property type="entry name" value="RVT_2"/>
    <property type="match status" value="1"/>
</dbReference>
<dbReference type="EMBL" id="BKCJ010150532">
    <property type="protein sequence ID" value="GEY08265.1"/>
    <property type="molecule type" value="Genomic_DNA"/>
</dbReference>
<gene>
    <name evidence="4" type="ORF">Tci_380239</name>
</gene>
<dbReference type="PANTHER" id="PTHR11439:SF509">
    <property type="entry name" value="RNA-DIRECTED DNA POLYMERASE"/>
    <property type="match status" value="1"/>
</dbReference>
<dbReference type="Gene3D" id="3.30.420.10">
    <property type="entry name" value="Ribonuclease H-like superfamily/Ribonuclease H"/>
    <property type="match status" value="1"/>
</dbReference>
<dbReference type="PANTHER" id="PTHR11439">
    <property type="entry name" value="GAG-POL-RELATED RETROTRANSPOSON"/>
    <property type="match status" value="1"/>
</dbReference>
<dbReference type="GO" id="GO:0015074">
    <property type="term" value="P:DNA integration"/>
    <property type="evidence" value="ECO:0007669"/>
    <property type="project" value="InterPro"/>
</dbReference>